<keyword evidence="5 9" id="KW-0798">TonB box</keyword>
<dbReference type="AlphaFoldDB" id="A0A6N3F2C5"/>
<dbReference type="InterPro" id="IPR037066">
    <property type="entry name" value="Plug_dom_sf"/>
</dbReference>
<dbReference type="SUPFAM" id="SSF49464">
    <property type="entry name" value="Carboxypeptidase regulatory domain-like"/>
    <property type="match status" value="1"/>
</dbReference>
<evidence type="ECO:0000256" key="4">
    <source>
        <dbReference type="ARBA" id="ARBA00022692"/>
    </source>
</evidence>
<dbReference type="InterPro" id="IPR018247">
    <property type="entry name" value="EF_Hand_1_Ca_BS"/>
</dbReference>
<dbReference type="InterPro" id="IPR000531">
    <property type="entry name" value="Beta-barrel_TonB"/>
</dbReference>
<protein>
    <submittedName>
        <fullName evidence="13">TonB dependent receptor</fullName>
    </submittedName>
</protein>
<comment type="subcellular location">
    <subcellularLocation>
        <location evidence="1 8">Cell outer membrane</location>
        <topology evidence="1 8">Multi-pass membrane protein</topology>
    </subcellularLocation>
</comment>
<dbReference type="PROSITE" id="PS00018">
    <property type="entry name" value="EF_HAND_1"/>
    <property type="match status" value="1"/>
</dbReference>
<dbReference type="InterPro" id="IPR039426">
    <property type="entry name" value="TonB-dep_rcpt-like"/>
</dbReference>
<keyword evidence="6 8" id="KW-0472">Membrane</keyword>
<comment type="similarity">
    <text evidence="8 9">Belongs to the TonB-dependent receptor family.</text>
</comment>
<feature type="domain" description="TonB-dependent receptor-like beta-barrel" evidence="11">
    <location>
        <begin position="461"/>
        <end position="877"/>
    </location>
</feature>
<reference evidence="13" key="1">
    <citation type="submission" date="2019-11" db="EMBL/GenBank/DDBJ databases">
        <authorList>
            <person name="Feng L."/>
        </authorList>
    </citation>
    <scope>NUCLEOTIDE SEQUENCE</scope>
    <source>
        <strain evidence="13">PclaraLFYP37</strain>
    </source>
</reference>
<accession>A0A6N3F2C5</accession>
<keyword evidence="7 8" id="KW-0998">Cell outer membrane</keyword>
<dbReference type="NCBIfam" id="TIGR04056">
    <property type="entry name" value="OMP_RagA_SusC"/>
    <property type="match status" value="1"/>
</dbReference>
<dbReference type="PROSITE" id="PS52016">
    <property type="entry name" value="TONB_DEPENDENT_REC_3"/>
    <property type="match status" value="1"/>
</dbReference>
<dbReference type="InterPro" id="IPR023996">
    <property type="entry name" value="TonB-dep_OMP_SusC/RagA"/>
</dbReference>
<evidence type="ECO:0000256" key="3">
    <source>
        <dbReference type="ARBA" id="ARBA00022452"/>
    </source>
</evidence>
<keyword evidence="4 8" id="KW-0812">Transmembrane</keyword>
<evidence type="ECO:0000256" key="2">
    <source>
        <dbReference type="ARBA" id="ARBA00022448"/>
    </source>
</evidence>
<evidence type="ECO:0000256" key="1">
    <source>
        <dbReference type="ARBA" id="ARBA00004571"/>
    </source>
</evidence>
<keyword evidence="3 8" id="KW-1134">Transmembrane beta strand</keyword>
<proteinExistence type="inferred from homology"/>
<dbReference type="Pfam" id="PF13715">
    <property type="entry name" value="CarbopepD_reg_2"/>
    <property type="match status" value="1"/>
</dbReference>
<sequence>MENKIKSVVLWLAFCLLAGVAYAQSGGVIVTGKVYADDEPDGFIGATVVEQDKNGRIYSSALTDFNGNFSLKVKDPSHSLNFSFVGYKRKTLPIGAQRKFDVKLETQNVLKEVQVKASKLVTGGGALAIPEREYSGAMQKFNTKAIEGVSVPSIDDALQGRIAGLDIVANSGDLGSGTVMRIRGITSINSNSQPLILLNGIPFESNIDDSFDFASADREEFASLLCISPDDIEEITVLKDGAAAAIWGSRGANGVIDIRTKKGATGPTRVSYSYRFSGYTQPKGTELLNGDDYTMLMKQAYFNRAQQDCNIPEFSYDRSQFISAYGTAQDFENFNNNTDWVDEVIKHGFTHDHNLSVSGGGDKAKFRASFGYYNQTGTIIGQEMTRFSNRMNLDYNVSSRMMFSAEFAITYTDNDKNYTDDPYGEDNLLNIARKRMPNASVFRQDANGKNTDVYFNIAQNSQLDDAQKNLRNPVAIGNLASYQQTSMRIMPTLRLQYDFLDPAGEAKLRYSGYIKFDSENVKDTKFLPRETTSKNWNDGSVNKAYGKESEASSIYTAHDLTWQPKLPDAHSLMLYGKWEMDMANSRNQEFERYGLASTSATDVTNLGHLNTFKSERSEGRNMAFLLQGHYFLLDRYVFDVTARWDGSTRFGPGNRWGFFPSASVKWLISEEKFFDFADDWMDEFALRLSYGVTGNRPDYEYLHYARYSSFGTSYIDIPAIKPSSLQLTDLKWERSTSYNLGVDLSLFDWRYRLVANVYHRRTDDLLFKDQSIPSSTGFGSISYINGGTMDNDGWEIEFSTNNMIKRGDWSVDLSLNFSNYVNTIIDLDENVLHNYNADFNYSNGSYLNRFQVNNSFGSIYGFRYKGVYQYDTYQPDKPDATAPVVRDANGNVVLDGSGDPIPMYFAYGTTNEYRFRGGDAIYEDINHDGTIDELDIVYLGNSNPKFDGGFGTTIRWKRLSLNVFFNYRVGGKIINYGRMYSESMYNTENQSVSTNWRWRKDGDVTEIPRALFQSGYNWLGSDRFVEDGSFLRLKQLTLNYSFDPKLLKKAHLNTLNLSLTLNNMFTVTKYTGADPEISPNNIGVSEDKNRTPRSRYFTFGLTIGI</sequence>
<dbReference type="InterPro" id="IPR008969">
    <property type="entry name" value="CarboxyPept-like_regulatory"/>
</dbReference>
<dbReference type="Gene3D" id="2.40.170.20">
    <property type="entry name" value="TonB-dependent receptor, beta-barrel domain"/>
    <property type="match status" value="1"/>
</dbReference>
<feature type="chain" id="PRO_5026929687" evidence="10">
    <location>
        <begin position="24"/>
        <end position="1105"/>
    </location>
</feature>
<evidence type="ECO:0000256" key="7">
    <source>
        <dbReference type="ARBA" id="ARBA00023237"/>
    </source>
</evidence>
<organism evidence="13">
    <name type="scientific">Paraprevotella clara</name>
    <dbReference type="NCBI Taxonomy" id="454154"/>
    <lineage>
        <taxon>Bacteria</taxon>
        <taxon>Pseudomonadati</taxon>
        <taxon>Bacteroidota</taxon>
        <taxon>Bacteroidia</taxon>
        <taxon>Bacteroidales</taxon>
        <taxon>Prevotellaceae</taxon>
        <taxon>Paraprevotella</taxon>
    </lineage>
</organism>
<evidence type="ECO:0000256" key="6">
    <source>
        <dbReference type="ARBA" id="ARBA00023136"/>
    </source>
</evidence>
<feature type="domain" description="TonB-dependent receptor plug" evidence="12">
    <location>
        <begin position="131"/>
        <end position="255"/>
    </location>
</feature>
<dbReference type="Pfam" id="PF00593">
    <property type="entry name" value="TonB_dep_Rec_b-barrel"/>
    <property type="match status" value="1"/>
</dbReference>
<name>A0A6N3F2C5_9BACT</name>
<dbReference type="InterPro" id="IPR036942">
    <property type="entry name" value="Beta-barrel_TonB_sf"/>
</dbReference>
<evidence type="ECO:0000313" key="13">
    <source>
        <dbReference type="EMBL" id="VYU46132.1"/>
    </source>
</evidence>
<evidence type="ECO:0000256" key="10">
    <source>
        <dbReference type="SAM" id="SignalP"/>
    </source>
</evidence>
<dbReference type="Pfam" id="PF07715">
    <property type="entry name" value="Plug"/>
    <property type="match status" value="1"/>
</dbReference>
<dbReference type="InterPro" id="IPR023997">
    <property type="entry name" value="TonB-dep_OMP_SusC/RagA_CS"/>
</dbReference>
<dbReference type="Gene3D" id="2.170.130.10">
    <property type="entry name" value="TonB-dependent receptor, plug domain"/>
    <property type="match status" value="1"/>
</dbReference>
<evidence type="ECO:0000256" key="5">
    <source>
        <dbReference type="ARBA" id="ARBA00023077"/>
    </source>
</evidence>
<dbReference type="EMBL" id="CACRUT010000016">
    <property type="protein sequence ID" value="VYU46132.1"/>
    <property type="molecule type" value="Genomic_DNA"/>
</dbReference>
<keyword evidence="10" id="KW-0732">Signal</keyword>
<keyword evidence="2 8" id="KW-0813">Transport</keyword>
<evidence type="ECO:0000256" key="9">
    <source>
        <dbReference type="RuleBase" id="RU003357"/>
    </source>
</evidence>
<keyword evidence="13" id="KW-0675">Receptor</keyword>
<feature type="signal peptide" evidence="10">
    <location>
        <begin position="1"/>
        <end position="23"/>
    </location>
</feature>
<dbReference type="GO" id="GO:0009279">
    <property type="term" value="C:cell outer membrane"/>
    <property type="evidence" value="ECO:0007669"/>
    <property type="project" value="UniProtKB-SubCell"/>
</dbReference>
<dbReference type="NCBIfam" id="TIGR04057">
    <property type="entry name" value="SusC_RagA_signa"/>
    <property type="match status" value="1"/>
</dbReference>
<gene>
    <name evidence="13" type="ORF">PCLFYP37_02987</name>
</gene>
<dbReference type="RefSeq" id="WP_412442726.1">
    <property type="nucleotide sequence ID" value="NZ_CACRUT010000016.1"/>
</dbReference>
<dbReference type="SUPFAM" id="SSF56935">
    <property type="entry name" value="Porins"/>
    <property type="match status" value="1"/>
</dbReference>
<evidence type="ECO:0000259" key="11">
    <source>
        <dbReference type="Pfam" id="PF00593"/>
    </source>
</evidence>
<evidence type="ECO:0000256" key="8">
    <source>
        <dbReference type="PROSITE-ProRule" id="PRU01360"/>
    </source>
</evidence>
<dbReference type="InterPro" id="IPR012910">
    <property type="entry name" value="Plug_dom"/>
</dbReference>
<evidence type="ECO:0000259" key="12">
    <source>
        <dbReference type="Pfam" id="PF07715"/>
    </source>
</evidence>